<evidence type="ECO:0000313" key="4">
    <source>
        <dbReference type="Proteomes" id="UP000695264"/>
    </source>
</evidence>
<evidence type="ECO:0000256" key="1">
    <source>
        <dbReference type="SAM" id="MobiDB-lite"/>
    </source>
</evidence>
<dbReference type="RefSeq" id="WP_168100041.1">
    <property type="nucleotide sequence ID" value="NZ_JAATEN010000002.1"/>
</dbReference>
<feature type="transmembrane region" description="Helical" evidence="2">
    <location>
        <begin position="118"/>
        <end position="138"/>
    </location>
</feature>
<evidence type="ECO:0000256" key="2">
    <source>
        <dbReference type="SAM" id="Phobius"/>
    </source>
</evidence>
<sequence>MSHHQPPPQPGPYGGGAPGPYGAGGAGGAPGYGYPAGTPGQAPPPPPPPPHHGGAGPYGQPQQPGPYGGHHGHPGHPGHQGHPGYPGQTPPPYGQTQQPYGQMPPPPPPSGAGKGKRIGIVAGVAVAVAAVVTGAVLLTGGADDDGPHRLTTPQKVAGEYERKGEGRDDSGLSGKDRDSLAKLPGVRDPHPVQAEYLTTTKKQMLLTGVWGEIDNPEQVIDAMFTVLRTSAQDQGNVEVIGSPEDAEPDGLGSAVMKCQKFKTTNDDPSAPVKTAEIPVCIWSDSSTVGGVMVIDPLAVLAGKADLEAVAEETAKVRGDARVKIEDGG</sequence>
<dbReference type="EMBL" id="JAATEN010000002">
    <property type="protein sequence ID" value="NJP99406.1"/>
    <property type="molecule type" value="Genomic_DNA"/>
</dbReference>
<proteinExistence type="predicted"/>
<feature type="compositionally biased region" description="Pro residues" evidence="1">
    <location>
        <begin position="41"/>
        <end position="51"/>
    </location>
</feature>
<keyword evidence="2" id="KW-0812">Transmembrane</keyword>
<keyword evidence="2" id="KW-0472">Membrane</keyword>
<name>A0ABX1BUI0_9ACTN</name>
<comment type="caution">
    <text evidence="3">The sequence shown here is derived from an EMBL/GenBank/DDBJ whole genome shotgun (WGS) entry which is preliminary data.</text>
</comment>
<evidence type="ECO:0000313" key="3">
    <source>
        <dbReference type="EMBL" id="NJP99406.1"/>
    </source>
</evidence>
<feature type="compositionally biased region" description="Gly residues" evidence="1">
    <location>
        <begin position="12"/>
        <end position="31"/>
    </location>
</feature>
<reference evidence="3 4" key="1">
    <citation type="submission" date="2020-03" db="EMBL/GenBank/DDBJ databases">
        <title>WGS of actinomycetes isolated from Thailand.</title>
        <authorList>
            <person name="Thawai C."/>
        </authorList>
    </citation>
    <scope>NUCLEOTIDE SEQUENCE [LARGE SCALE GENOMIC DNA]</scope>
    <source>
        <strain evidence="3 4">PLAI 1-29</strain>
    </source>
</reference>
<keyword evidence="4" id="KW-1185">Reference proteome</keyword>
<organism evidence="3 4">
    <name type="scientific">Streptomyces zingiberis</name>
    <dbReference type="NCBI Taxonomy" id="2053010"/>
    <lineage>
        <taxon>Bacteria</taxon>
        <taxon>Bacillati</taxon>
        <taxon>Actinomycetota</taxon>
        <taxon>Actinomycetes</taxon>
        <taxon>Kitasatosporales</taxon>
        <taxon>Streptomycetaceae</taxon>
        <taxon>Streptomyces</taxon>
    </lineage>
</organism>
<feature type="region of interest" description="Disordered" evidence="1">
    <location>
        <begin position="138"/>
        <end position="188"/>
    </location>
</feature>
<feature type="compositionally biased region" description="Pro residues" evidence="1">
    <location>
        <begin position="1"/>
        <end position="11"/>
    </location>
</feature>
<gene>
    <name evidence="3" type="ORF">HCK00_02315</name>
</gene>
<dbReference type="Proteomes" id="UP000695264">
    <property type="component" value="Unassembled WGS sequence"/>
</dbReference>
<feature type="region of interest" description="Disordered" evidence="1">
    <location>
        <begin position="1"/>
        <end position="115"/>
    </location>
</feature>
<accession>A0ABX1BUI0</accession>
<protein>
    <submittedName>
        <fullName evidence="3">Uncharacterized protein</fullName>
    </submittedName>
</protein>
<feature type="compositionally biased region" description="Basic and acidic residues" evidence="1">
    <location>
        <begin position="158"/>
        <end position="188"/>
    </location>
</feature>
<keyword evidence="2" id="KW-1133">Transmembrane helix</keyword>